<reference evidence="2" key="1">
    <citation type="journal article" date="2023" name="Plant J.">
        <title>Genome sequences and population genomics provide insights into the demographic history, inbreeding, and mutation load of two 'living fossil' tree species of Dipteronia.</title>
        <authorList>
            <person name="Feng Y."/>
            <person name="Comes H.P."/>
            <person name="Chen J."/>
            <person name="Zhu S."/>
            <person name="Lu R."/>
            <person name="Zhang X."/>
            <person name="Li P."/>
            <person name="Qiu J."/>
            <person name="Olsen K.M."/>
            <person name="Qiu Y."/>
        </authorList>
    </citation>
    <scope>NUCLEOTIDE SEQUENCE</scope>
    <source>
        <strain evidence="2">KIB01</strain>
    </source>
</reference>
<keyword evidence="3" id="KW-1185">Reference proteome</keyword>
<proteinExistence type="predicted"/>
<organism evidence="2 3">
    <name type="scientific">Dipteronia dyeriana</name>
    <dbReference type="NCBI Taxonomy" id="168575"/>
    <lineage>
        <taxon>Eukaryota</taxon>
        <taxon>Viridiplantae</taxon>
        <taxon>Streptophyta</taxon>
        <taxon>Embryophyta</taxon>
        <taxon>Tracheophyta</taxon>
        <taxon>Spermatophyta</taxon>
        <taxon>Magnoliopsida</taxon>
        <taxon>eudicotyledons</taxon>
        <taxon>Gunneridae</taxon>
        <taxon>Pentapetalae</taxon>
        <taxon>rosids</taxon>
        <taxon>malvids</taxon>
        <taxon>Sapindales</taxon>
        <taxon>Sapindaceae</taxon>
        <taxon>Hippocastanoideae</taxon>
        <taxon>Acereae</taxon>
        <taxon>Dipteronia</taxon>
    </lineage>
</organism>
<dbReference type="AlphaFoldDB" id="A0AAD9TSJ2"/>
<name>A0AAD9TSJ2_9ROSI</name>
<evidence type="ECO:0000313" key="3">
    <source>
        <dbReference type="Proteomes" id="UP001280121"/>
    </source>
</evidence>
<evidence type="ECO:0008006" key="4">
    <source>
        <dbReference type="Google" id="ProtNLM"/>
    </source>
</evidence>
<evidence type="ECO:0000313" key="2">
    <source>
        <dbReference type="EMBL" id="KAK2641366.1"/>
    </source>
</evidence>
<keyword evidence="1" id="KW-0472">Membrane</keyword>
<dbReference type="EMBL" id="JANJYI010000007">
    <property type="protein sequence ID" value="KAK2641366.1"/>
    <property type="molecule type" value="Genomic_DNA"/>
</dbReference>
<dbReference type="Proteomes" id="UP001280121">
    <property type="component" value="Unassembled WGS sequence"/>
</dbReference>
<keyword evidence="1" id="KW-0812">Transmembrane</keyword>
<keyword evidence="1" id="KW-1133">Transmembrane helix</keyword>
<gene>
    <name evidence="2" type="ORF">Ddye_023129</name>
</gene>
<comment type="caution">
    <text evidence="2">The sequence shown here is derived from an EMBL/GenBank/DDBJ whole genome shotgun (WGS) entry which is preliminary data.</text>
</comment>
<protein>
    <recommendedName>
        <fullName evidence="4">DUF4283 domain-containing protein</fullName>
    </recommendedName>
</protein>
<accession>A0AAD9TSJ2</accession>
<feature type="transmembrane region" description="Helical" evidence="1">
    <location>
        <begin position="254"/>
        <end position="279"/>
    </location>
</feature>
<evidence type="ECO:0000256" key="1">
    <source>
        <dbReference type="SAM" id="Phobius"/>
    </source>
</evidence>
<sequence length="290" mass="32180">MSQKDKEGLTRSSKNDLKGDDIKKLSLTLVGKGKDDIADMKVKAEFWVQIHNVLLWCMSKRIGQFLGNVVGEVTEIDEGAIRNCDDNHVTRPMQAAQQMANCPRSLNDKENCGRVVISVGLADGGHLVTTGGLIPEKEISSGDAQRRQGLLLGRIDKGKETKVEIQCAEITVEEWPEMSLGALENSSGLFSHERNIPTEFVATGDLDNGFQRKVVSPFENKGGQESRVLLILISEDRTTDHFKWRSWIPLWVQVIGRIGVVFTLKLVGLMIIVTVTWLIETEDASQVLDP</sequence>